<comment type="caution">
    <text evidence="3">The sequence shown here is derived from an EMBL/GenBank/DDBJ whole genome shotgun (WGS) entry which is preliminary data.</text>
</comment>
<organism evidence="3 4">
    <name type="scientific">Haloferula luteola</name>
    <dbReference type="NCBI Taxonomy" id="595692"/>
    <lineage>
        <taxon>Bacteria</taxon>
        <taxon>Pseudomonadati</taxon>
        <taxon>Verrucomicrobiota</taxon>
        <taxon>Verrucomicrobiia</taxon>
        <taxon>Verrucomicrobiales</taxon>
        <taxon>Verrucomicrobiaceae</taxon>
        <taxon>Haloferula</taxon>
    </lineage>
</organism>
<keyword evidence="3" id="KW-0540">Nuclease</keyword>
<dbReference type="RefSeq" id="WP_221285119.1">
    <property type="nucleotide sequence ID" value="NZ_JACHFD010000009.1"/>
</dbReference>
<proteinExistence type="predicted"/>
<reference evidence="3 4" key="1">
    <citation type="submission" date="2020-08" db="EMBL/GenBank/DDBJ databases">
        <title>Genomic Encyclopedia of Type Strains, Phase IV (KMG-IV): sequencing the most valuable type-strain genomes for metagenomic binning, comparative biology and taxonomic classification.</title>
        <authorList>
            <person name="Goeker M."/>
        </authorList>
    </citation>
    <scope>NUCLEOTIDE SEQUENCE [LARGE SCALE GENOMIC DNA]</scope>
    <source>
        <strain evidence="3 4">YC6886</strain>
    </source>
</reference>
<feature type="region of interest" description="Disordered" evidence="1">
    <location>
        <begin position="599"/>
        <end position="628"/>
    </location>
</feature>
<dbReference type="InterPro" id="IPR027417">
    <property type="entry name" value="P-loop_NTPase"/>
</dbReference>
<name>A0A840V3A3_9BACT</name>
<evidence type="ECO:0000313" key="3">
    <source>
        <dbReference type="EMBL" id="MBB5351973.1"/>
    </source>
</evidence>
<dbReference type="Gene3D" id="3.40.50.300">
    <property type="entry name" value="P-loop containing nucleotide triphosphate hydrolases"/>
    <property type="match status" value="2"/>
</dbReference>
<evidence type="ECO:0000313" key="4">
    <source>
        <dbReference type="Proteomes" id="UP000557717"/>
    </source>
</evidence>
<keyword evidence="4" id="KW-1185">Reference proteome</keyword>
<keyword evidence="3" id="KW-0269">Exonuclease</keyword>
<feature type="domain" description="Rad50/SbcC-type AAA" evidence="2">
    <location>
        <begin position="16"/>
        <end position="66"/>
    </location>
</feature>
<dbReference type="SUPFAM" id="SSF52540">
    <property type="entry name" value="P-loop containing nucleoside triphosphate hydrolases"/>
    <property type="match status" value="1"/>
</dbReference>
<dbReference type="PANTHER" id="PTHR41259">
    <property type="entry name" value="DOUBLE-STRAND BREAK REPAIR RAD50 ATPASE, PUTATIVE-RELATED"/>
    <property type="match status" value="1"/>
</dbReference>
<dbReference type="AlphaFoldDB" id="A0A840V3A3"/>
<dbReference type="GO" id="GO:0004527">
    <property type="term" value="F:exonuclease activity"/>
    <property type="evidence" value="ECO:0007669"/>
    <property type="project" value="UniProtKB-KW"/>
</dbReference>
<evidence type="ECO:0000259" key="2">
    <source>
        <dbReference type="Pfam" id="PF13476"/>
    </source>
</evidence>
<feature type="compositionally biased region" description="Basic and acidic residues" evidence="1">
    <location>
        <begin position="599"/>
        <end position="619"/>
    </location>
</feature>
<dbReference type="GO" id="GO:0016887">
    <property type="term" value="F:ATP hydrolysis activity"/>
    <property type="evidence" value="ECO:0007669"/>
    <property type="project" value="InterPro"/>
</dbReference>
<keyword evidence="3" id="KW-0378">Hydrolase</keyword>
<dbReference type="InterPro" id="IPR038729">
    <property type="entry name" value="Rad50/SbcC_AAA"/>
</dbReference>
<accession>A0A840V3A3</accession>
<protein>
    <submittedName>
        <fullName evidence="3">DNA repair exonuclease SbcCD ATPase subunit</fullName>
    </submittedName>
</protein>
<evidence type="ECO:0000256" key="1">
    <source>
        <dbReference type="SAM" id="MobiDB-lite"/>
    </source>
</evidence>
<dbReference type="EMBL" id="JACHFD010000009">
    <property type="protein sequence ID" value="MBB5351973.1"/>
    <property type="molecule type" value="Genomic_DNA"/>
</dbReference>
<sequence>MPRSLRSPDTMRLLILTLRNYRVHREISISLDRSRTLIGGPNESGKSTLVEAAHRALFLRAKTGGNLQREMLSTLHPGDPEVVLEFEAAGKCWELEKRFAGPRGSTRLREKGGATWRDDEADSKLAELLKCEIAGGRGAAGTLPDLWSHVWVWQGRSGEDPSSYTHRDKDRLVQHLQPSGASVVLPSVVDQGVVERISNAYETLFTAKGKWRAQSPPELARIRRDEQVEALSRASEVAARLAQAADDQLRADREICEVQAALPKLRRDLQLTEEQLQRVATLRRDEAHQQEAADFATARRVDLETQELAIRRLDDERRLKAESIAPAEAALKPLTDAESSAISAYQEAERAQFKALEMQRSARQHHDLVQASLAVIERSELLQRLLSRSRDAAALQEQLATRRSRLAQLPELAPRELSRLRQLESEAARCSAALEAMAAGVELIATQELVQLDGESLKVGELRILTGSGELQVGDRTRLRIQPGGGTTLASTRDRHLAACRTLSSALEKHTLRDLDHAVEVVDLRQSLEQEMARLETRWMALGGAGLATDLAQASVADEAAREELRRRVDAMDSAPSLPSDGNRALHEVTAKREALRVADETESRTRRQLEHAVEKRDAATAASARQREEVAAVRQSLRDLETALRTREETHGDEASRRLQRVAATELEARAIGQLAATRKSLVDHQPEQLSADLERFRRALATQESRLRDAENTRLLSRDRLILDGSHDPNAELLSARARHAAAELAHRAESRRAEAIELLHELFTSSRDAIDRAMVRPLADRISGYLQCLFGPGTEARVVLTDQGIENLELVRPNDPSFSFSTLSGGAREQVAAAVRLALAEILAADHDGCLPVVLDDAFAYSDPERISGLQRMLDLAALRGLQILILSCHPSDYVSFGAHEIRLSSR</sequence>
<gene>
    <name evidence="3" type="ORF">HNR46_002212</name>
</gene>
<dbReference type="GO" id="GO:0006302">
    <property type="term" value="P:double-strand break repair"/>
    <property type="evidence" value="ECO:0007669"/>
    <property type="project" value="InterPro"/>
</dbReference>
<dbReference type="PANTHER" id="PTHR41259:SF1">
    <property type="entry name" value="DOUBLE-STRAND BREAK REPAIR RAD50 ATPASE, PUTATIVE-RELATED"/>
    <property type="match status" value="1"/>
</dbReference>
<dbReference type="Proteomes" id="UP000557717">
    <property type="component" value="Unassembled WGS sequence"/>
</dbReference>
<dbReference type="Pfam" id="PF13476">
    <property type="entry name" value="AAA_23"/>
    <property type="match status" value="1"/>
</dbReference>